<evidence type="ECO:0000259" key="9">
    <source>
        <dbReference type="PROSITE" id="PS00028"/>
    </source>
</evidence>
<dbReference type="InterPro" id="IPR003604">
    <property type="entry name" value="Matrin/U1-like-C_Znf_C2H2"/>
</dbReference>
<dbReference type="GO" id="GO:0003676">
    <property type="term" value="F:nucleic acid binding"/>
    <property type="evidence" value="ECO:0007669"/>
    <property type="project" value="InterPro"/>
</dbReference>
<dbReference type="FunCoup" id="A0A165H692">
    <property type="interactions" value="307"/>
</dbReference>
<organism evidence="10 11">
    <name type="scientific">Calocera cornea HHB12733</name>
    <dbReference type="NCBI Taxonomy" id="1353952"/>
    <lineage>
        <taxon>Eukaryota</taxon>
        <taxon>Fungi</taxon>
        <taxon>Dikarya</taxon>
        <taxon>Basidiomycota</taxon>
        <taxon>Agaricomycotina</taxon>
        <taxon>Dacrymycetes</taxon>
        <taxon>Dacrymycetales</taxon>
        <taxon>Dacrymycetaceae</taxon>
        <taxon>Calocera</taxon>
    </lineage>
</organism>
<dbReference type="SMART" id="SM00451">
    <property type="entry name" value="ZnF_U1"/>
    <property type="match status" value="2"/>
</dbReference>
<evidence type="ECO:0000256" key="8">
    <source>
        <dbReference type="SAM" id="MobiDB-lite"/>
    </source>
</evidence>
<comment type="similarity">
    <text evidence="7">Belongs to the REI1 family.</text>
</comment>
<dbReference type="SMART" id="SM00355">
    <property type="entry name" value="ZnF_C2H2"/>
    <property type="match status" value="4"/>
</dbReference>
<evidence type="ECO:0000256" key="4">
    <source>
        <dbReference type="ARBA" id="ARBA00022723"/>
    </source>
</evidence>
<dbReference type="PANTHER" id="PTHR13182">
    <property type="entry name" value="ZINC FINGER PROTEIN 622"/>
    <property type="match status" value="1"/>
</dbReference>
<dbReference type="GO" id="GO:0005737">
    <property type="term" value="C:cytoplasm"/>
    <property type="evidence" value="ECO:0007669"/>
    <property type="project" value="UniProtKB-SubCell"/>
</dbReference>
<dbReference type="GO" id="GO:0030687">
    <property type="term" value="C:preribosome, large subunit precursor"/>
    <property type="evidence" value="ECO:0007669"/>
    <property type="project" value="TreeGrafter"/>
</dbReference>
<feature type="compositionally biased region" description="Acidic residues" evidence="8">
    <location>
        <begin position="312"/>
        <end position="343"/>
    </location>
</feature>
<dbReference type="GO" id="GO:0008270">
    <property type="term" value="F:zinc ion binding"/>
    <property type="evidence" value="ECO:0007669"/>
    <property type="project" value="InterPro"/>
</dbReference>
<dbReference type="InterPro" id="IPR036236">
    <property type="entry name" value="Znf_C2H2_sf"/>
</dbReference>
<keyword evidence="2" id="KW-0963">Cytoplasm</keyword>
<dbReference type="Pfam" id="PF12756">
    <property type="entry name" value="zf-C2H2_2"/>
    <property type="match status" value="1"/>
</dbReference>
<dbReference type="OrthoDB" id="19329at2759"/>
<evidence type="ECO:0000256" key="2">
    <source>
        <dbReference type="ARBA" id="ARBA00022490"/>
    </source>
</evidence>
<keyword evidence="11" id="KW-1185">Reference proteome</keyword>
<keyword evidence="6" id="KW-0862">Zinc</keyword>
<protein>
    <recommendedName>
        <fullName evidence="9">C2H2-type domain-containing protein</fullName>
    </recommendedName>
</protein>
<evidence type="ECO:0000313" key="11">
    <source>
        <dbReference type="Proteomes" id="UP000076842"/>
    </source>
</evidence>
<dbReference type="InterPro" id="IPR013087">
    <property type="entry name" value="Znf_C2H2_type"/>
</dbReference>
<dbReference type="InParanoid" id="A0A165H692"/>
<dbReference type="Pfam" id="PF12874">
    <property type="entry name" value="zf-met"/>
    <property type="match status" value="1"/>
</dbReference>
<comment type="subcellular location">
    <subcellularLocation>
        <location evidence="1">Cytoplasm</location>
    </subcellularLocation>
</comment>
<dbReference type="InterPro" id="IPR041661">
    <property type="entry name" value="ZN622/Rei1/Reh1_Znf-C2H2"/>
</dbReference>
<evidence type="ECO:0000256" key="7">
    <source>
        <dbReference type="ARBA" id="ARBA00034126"/>
    </source>
</evidence>
<evidence type="ECO:0000313" key="10">
    <source>
        <dbReference type="EMBL" id="KZT58909.1"/>
    </source>
</evidence>
<gene>
    <name evidence="10" type="ORF">CALCODRAFT_451002</name>
</gene>
<dbReference type="PROSITE" id="PS00028">
    <property type="entry name" value="ZINC_FINGER_C2H2_1"/>
    <property type="match status" value="1"/>
</dbReference>
<dbReference type="InterPro" id="IPR040025">
    <property type="entry name" value="Znf622/Rei1/Reh1"/>
</dbReference>
<feature type="compositionally biased region" description="Low complexity" evidence="8">
    <location>
        <begin position="157"/>
        <end position="167"/>
    </location>
</feature>
<reference evidence="10 11" key="1">
    <citation type="journal article" date="2016" name="Mol. Biol. Evol.">
        <title>Comparative Genomics of Early-Diverging Mushroom-Forming Fungi Provides Insights into the Origins of Lignocellulose Decay Capabilities.</title>
        <authorList>
            <person name="Nagy L.G."/>
            <person name="Riley R."/>
            <person name="Tritt A."/>
            <person name="Adam C."/>
            <person name="Daum C."/>
            <person name="Floudas D."/>
            <person name="Sun H."/>
            <person name="Yadav J.S."/>
            <person name="Pangilinan J."/>
            <person name="Larsson K.H."/>
            <person name="Matsuura K."/>
            <person name="Barry K."/>
            <person name="Labutti K."/>
            <person name="Kuo R."/>
            <person name="Ohm R.A."/>
            <person name="Bhattacharya S.S."/>
            <person name="Shirouzu T."/>
            <person name="Yoshinaga Y."/>
            <person name="Martin F.M."/>
            <person name="Grigoriev I.V."/>
            <person name="Hibbett D.S."/>
        </authorList>
    </citation>
    <scope>NUCLEOTIDE SEQUENCE [LARGE SCALE GENOMIC DNA]</scope>
    <source>
        <strain evidence="10 11">HHB12733</strain>
    </source>
</reference>
<dbReference type="PANTHER" id="PTHR13182:SF8">
    <property type="entry name" value="CYTOPLASMIC 60S SUBUNIT BIOGENESIS FACTOR ZNF622"/>
    <property type="match status" value="1"/>
</dbReference>
<keyword evidence="3" id="KW-0690">Ribosome biogenesis</keyword>
<feature type="region of interest" description="Disordered" evidence="8">
    <location>
        <begin position="305"/>
        <end position="369"/>
    </location>
</feature>
<feature type="region of interest" description="Disordered" evidence="8">
    <location>
        <begin position="136"/>
        <end position="169"/>
    </location>
</feature>
<name>A0A165H692_9BASI</name>
<proteinExistence type="inferred from homology"/>
<dbReference type="SUPFAM" id="SSF57667">
    <property type="entry name" value="beta-beta-alpha zinc fingers"/>
    <property type="match status" value="2"/>
</dbReference>
<dbReference type="GO" id="GO:0042273">
    <property type="term" value="P:ribosomal large subunit biogenesis"/>
    <property type="evidence" value="ECO:0007669"/>
    <property type="project" value="TreeGrafter"/>
</dbReference>
<evidence type="ECO:0000256" key="6">
    <source>
        <dbReference type="ARBA" id="ARBA00022833"/>
    </source>
</evidence>
<keyword evidence="4" id="KW-0479">Metal-binding</keyword>
<sequence>MAATVAPSTYTMHGPNGEPLFTCLSCAIAFLSAEDQRAHYRSDHHRYNMKRRVANLPPVSASIFNQKVLDRRAETAVTVSVKDTTCEICHKVYGSEGAFRAHMGSKKHKENELQAAIALSLKQQNPEEITVAKEVESYQAPDEVPSAPEAAMPPVPASAKPSTSASADVDMDSDEEVEQTIEQKLASARTHLSPTSCLFCPIASASVAANLAHMSSAHSFFLPDAEYLSDVPGLLAYLGEKIAIGNVCLYCNGRGRAFHSLEAVRKHMLDKGHCKLAYDTNEDQQELGEWYDFAKSYPRKSKKSKKVRVVVDEEDGEEDEDEEMQEGEWEDVEDDGAEADEVIEVSGSEADSDSDSSDAGRPQITFGDTPYELVLPSGARIGHRSLKRYYDQSFSFRAPAKPSDPNSGAALVRRLIGDKNNQLVPLKGGFGAFGEGTAVVKARNVGEAKEAGRHVREFRDMKRREQFKTKVGFRANSQKHFRDPLLQ</sequence>
<dbReference type="STRING" id="1353952.A0A165H692"/>
<keyword evidence="5" id="KW-0677">Repeat</keyword>
<evidence type="ECO:0000256" key="1">
    <source>
        <dbReference type="ARBA" id="ARBA00004496"/>
    </source>
</evidence>
<dbReference type="Gene3D" id="3.30.160.60">
    <property type="entry name" value="Classic Zinc Finger"/>
    <property type="match status" value="1"/>
</dbReference>
<evidence type="ECO:0000256" key="3">
    <source>
        <dbReference type="ARBA" id="ARBA00022517"/>
    </source>
</evidence>
<evidence type="ECO:0000256" key="5">
    <source>
        <dbReference type="ARBA" id="ARBA00022737"/>
    </source>
</evidence>
<dbReference type="Proteomes" id="UP000076842">
    <property type="component" value="Unassembled WGS sequence"/>
</dbReference>
<dbReference type="EMBL" id="KV423946">
    <property type="protein sequence ID" value="KZT58909.1"/>
    <property type="molecule type" value="Genomic_DNA"/>
</dbReference>
<accession>A0A165H692</accession>
<dbReference type="AlphaFoldDB" id="A0A165H692"/>
<feature type="domain" description="C2H2-type" evidence="9">
    <location>
        <begin position="86"/>
        <end position="108"/>
    </location>
</feature>